<accession>A0A1W1HL50</accession>
<sequence>MRMPLTHSPSAPSTHSDSGYSKSYFNINDYKGDPFRIMGSETSVNGIIFSTITFASMSHISFGQDKRTGVARICYYVRQSSNGGFDLCRSDTLDLNALNRFEEADKSQCDPVICKDIKEFKLRYRHIDGTDYDYWDSDSDEFDCTTPLSIHIVVAFQATANTNHESPFANTNHETSFNINSQQPLNDLKSNDHNSTVVIENRITMPVVRKNE</sequence>
<dbReference type="Proteomes" id="UP000191931">
    <property type="component" value="Unassembled WGS sequence"/>
</dbReference>
<dbReference type="EMBL" id="FWEV01000344">
    <property type="protein sequence ID" value="SLM33237.1"/>
    <property type="molecule type" value="Genomic_DNA"/>
</dbReference>
<dbReference type="AlphaFoldDB" id="A0A1W1HL50"/>
<organism evidence="1 2">
    <name type="scientific">Desulfamplus magnetovallimortis</name>
    <dbReference type="NCBI Taxonomy" id="1246637"/>
    <lineage>
        <taxon>Bacteria</taxon>
        <taxon>Pseudomonadati</taxon>
        <taxon>Thermodesulfobacteriota</taxon>
        <taxon>Desulfobacteria</taxon>
        <taxon>Desulfobacterales</taxon>
        <taxon>Desulfobacteraceae</taxon>
        <taxon>Desulfamplus</taxon>
    </lineage>
</organism>
<proteinExistence type="predicted"/>
<gene>
    <name evidence="1" type="ORF">MTBBW1_970017</name>
</gene>
<name>A0A1W1HL50_9BACT</name>
<evidence type="ECO:0000313" key="2">
    <source>
        <dbReference type="Proteomes" id="UP000191931"/>
    </source>
</evidence>
<evidence type="ECO:0000313" key="1">
    <source>
        <dbReference type="EMBL" id="SLM33237.1"/>
    </source>
</evidence>
<dbReference type="STRING" id="1246637.MTBBW1_970017"/>
<reference evidence="1 2" key="1">
    <citation type="submission" date="2017-03" db="EMBL/GenBank/DDBJ databases">
        <authorList>
            <person name="Afonso C.L."/>
            <person name="Miller P.J."/>
            <person name="Scott M.A."/>
            <person name="Spackman E."/>
            <person name="Goraichik I."/>
            <person name="Dimitrov K.M."/>
            <person name="Suarez D.L."/>
            <person name="Swayne D.E."/>
        </authorList>
    </citation>
    <scope>NUCLEOTIDE SEQUENCE [LARGE SCALE GENOMIC DNA]</scope>
    <source>
        <strain evidence="1">PRJEB14757</strain>
    </source>
</reference>
<keyword evidence="2" id="KW-1185">Reference proteome</keyword>
<protein>
    <submittedName>
        <fullName evidence="1">Uncharacterized protein</fullName>
    </submittedName>
</protein>